<organism evidence="3 4">
    <name type="scientific">Fimbriiglobus ruber</name>
    <dbReference type="NCBI Taxonomy" id="1908690"/>
    <lineage>
        <taxon>Bacteria</taxon>
        <taxon>Pseudomonadati</taxon>
        <taxon>Planctomycetota</taxon>
        <taxon>Planctomycetia</taxon>
        <taxon>Gemmatales</taxon>
        <taxon>Gemmataceae</taxon>
        <taxon>Fimbriiglobus</taxon>
    </lineage>
</organism>
<dbReference type="Proteomes" id="UP000214646">
    <property type="component" value="Unassembled WGS sequence"/>
</dbReference>
<dbReference type="PANTHER" id="PTHR30093">
    <property type="entry name" value="GENERAL SECRETION PATHWAY PROTEIN G"/>
    <property type="match status" value="1"/>
</dbReference>
<dbReference type="PANTHER" id="PTHR30093:SF2">
    <property type="entry name" value="TYPE II SECRETION SYSTEM PROTEIN H"/>
    <property type="match status" value="1"/>
</dbReference>
<dbReference type="RefSeq" id="WP_088251928.1">
    <property type="nucleotide sequence ID" value="NZ_NIDE01000001.1"/>
</dbReference>
<dbReference type="AlphaFoldDB" id="A0A225EED3"/>
<dbReference type="EMBL" id="NIDE01000001">
    <property type="protein sequence ID" value="OWK46735.1"/>
    <property type="molecule type" value="Genomic_DNA"/>
</dbReference>
<feature type="domain" description="DUF1559" evidence="2">
    <location>
        <begin position="36"/>
        <end position="109"/>
    </location>
</feature>
<name>A0A225EED3_9BACT</name>
<evidence type="ECO:0000313" key="4">
    <source>
        <dbReference type="Proteomes" id="UP000214646"/>
    </source>
</evidence>
<reference evidence="4" key="1">
    <citation type="submission" date="2017-06" db="EMBL/GenBank/DDBJ databases">
        <title>Genome analysis of Fimbriiglobus ruber SP5, the first member of the order Planctomycetales with confirmed chitinolytic capability.</title>
        <authorList>
            <person name="Ravin N.V."/>
            <person name="Rakitin A.L."/>
            <person name="Ivanova A.A."/>
            <person name="Beletsky A.V."/>
            <person name="Kulichevskaya I.S."/>
            <person name="Mardanov A.V."/>
            <person name="Dedysh S.N."/>
        </authorList>
    </citation>
    <scope>NUCLEOTIDE SEQUENCE [LARGE SCALE GENOMIC DNA]</scope>
    <source>
        <strain evidence="4">SP5</strain>
    </source>
</reference>
<accession>A0A225EED3</accession>
<keyword evidence="4" id="KW-1185">Reference proteome</keyword>
<sequence length="234" mass="25637">MSRLLPLIFVMAFALGAAAAPVPKDQSLPPPTEKERVASENNLKQIGLALHGYHDVYGQFPNNITSKAGKPLLSWRVQLLPFLEEGELYSKFKLDEPWDSEHNKPLVKKLPKIYAPIRVKAKPGETFYQGFTGNGAFFEPTAKINIAGITDGTSNTVMIVEAGTPVIWSKPDDIPFDPTKPLPKLGGMFDGEFSLLVADGSTLRVKKDFDADEFGKCVTRAGGEVSSFDKIVQK</sequence>
<proteinExistence type="predicted"/>
<evidence type="ECO:0000256" key="1">
    <source>
        <dbReference type="SAM" id="SignalP"/>
    </source>
</evidence>
<dbReference type="Pfam" id="PF07596">
    <property type="entry name" value="SBP_bac_10"/>
    <property type="match status" value="1"/>
</dbReference>
<comment type="caution">
    <text evidence="3">The sequence shown here is derived from an EMBL/GenBank/DDBJ whole genome shotgun (WGS) entry which is preliminary data.</text>
</comment>
<feature type="chain" id="PRO_5012149451" description="DUF1559 domain-containing protein" evidence="1">
    <location>
        <begin position="20"/>
        <end position="234"/>
    </location>
</feature>
<protein>
    <recommendedName>
        <fullName evidence="2">DUF1559 domain-containing protein</fullName>
    </recommendedName>
</protein>
<evidence type="ECO:0000259" key="2">
    <source>
        <dbReference type="Pfam" id="PF07596"/>
    </source>
</evidence>
<dbReference type="InterPro" id="IPR011453">
    <property type="entry name" value="DUF1559"/>
</dbReference>
<keyword evidence="1" id="KW-0732">Signal</keyword>
<feature type="signal peptide" evidence="1">
    <location>
        <begin position="1"/>
        <end position="19"/>
    </location>
</feature>
<gene>
    <name evidence="3" type="ORF">FRUB_00434</name>
</gene>
<evidence type="ECO:0000313" key="3">
    <source>
        <dbReference type="EMBL" id="OWK46735.1"/>
    </source>
</evidence>
<dbReference type="OrthoDB" id="285651at2"/>